<dbReference type="EMBL" id="CP000249">
    <property type="protein sequence ID" value="ABD11310.1"/>
    <property type="molecule type" value="Genomic_DNA"/>
</dbReference>
<dbReference type="Proteomes" id="UP000001937">
    <property type="component" value="Chromosome"/>
</dbReference>
<keyword evidence="2" id="KW-1185">Reference proteome</keyword>
<dbReference type="HOGENOM" id="CLU_189043_0_0_11"/>
<name>Q2JBN2_FRACC</name>
<protein>
    <submittedName>
        <fullName evidence="1">Uncharacterized protein</fullName>
    </submittedName>
</protein>
<dbReference type="AlphaFoldDB" id="Q2JBN2"/>
<dbReference type="STRING" id="106370.Francci3_1935"/>
<accession>Q2JBN2</accession>
<sequence length="78" mass="8531">MMSYEQVLQVSDPLERAALADDLMWADHPRRLDLRTARGVAIREALEAGRSPDDVARRLVVTVADLTWMAAPAASAVA</sequence>
<evidence type="ECO:0000313" key="2">
    <source>
        <dbReference type="Proteomes" id="UP000001937"/>
    </source>
</evidence>
<proteinExistence type="predicted"/>
<reference evidence="1 2" key="1">
    <citation type="journal article" date="2007" name="Genome Res.">
        <title>Genome characteristics of facultatively symbiotic Frankia sp. strains reflect host range and host plant biogeography.</title>
        <authorList>
            <person name="Normand P."/>
            <person name="Lapierre P."/>
            <person name="Tisa L.S."/>
            <person name="Gogarten J.P."/>
            <person name="Alloisio N."/>
            <person name="Bagnarol E."/>
            <person name="Bassi C.A."/>
            <person name="Berry A.M."/>
            <person name="Bickhart D.M."/>
            <person name="Choisne N."/>
            <person name="Couloux A."/>
            <person name="Cournoyer B."/>
            <person name="Cruveiller S."/>
            <person name="Daubin V."/>
            <person name="Demange N."/>
            <person name="Francino M.P."/>
            <person name="Goltsman E."/>
            <person name="Huang Y."/>
            <person name="Kopp O.R."/>
            <person name="Labarre L."/>
            <person name="Lapidus A."/>
            <person name="Lavire C."/>
            <person name="Marechal J."/>
            <person name="Martinez M."/>
            <person name="Mastronunzio J.E."/>
            <person name="Mullin B.C."/>
            <person name="Niemann J."/>
            <person name="Pujic P."/>
            <person name="Rawnsley T."/>
            <person name="Rouy Z."/>
            <person name="Schenowitz C."/>
            <person name="Sellstedt A."/>
            <person name="Tavares F."/>
            <person name="Tomkins J.P."/>
            <person name="Vallenet D."/>
            <person name="Valverde C."/>
            <person name="Wall L.G."/>
            <person name="Wang Y."/>
            <person name="Medigue C."/>
            <person name="Benson D.R."/>
        </authorList>
    </citation>
    <scope>NUCLEOTIDE SEQUENCE [LARGE SCALE GENOMIC DNA]</scope>
    <source>
        <strain evidence="2">DSM 45818 / CECT 9043 / CcI3</strain>
    </source>
</reference>
<evidence type="ECO:0000313" key="1">
    <source>
        <dbReference type="EMBL" id="ABD11310.1"/>
    </source>
</evidence>
<organism evidence="1 2">
    <name type="scientific">Frankia casuarinae (strain DSM 45818 / CECT 9043 / HFP020203 / CcI3)</name>
    <dbReference type="NCBI Taxonomy" id="106370"/>
    <lineage>
        <taxon>Bacteria</taxon>
        <taxon>Bacillati</taxon>
        <taxon>Actinomycetota</taxon>
        <taxon>Actinomycetes</taxon>
        <taxon>Frankiales</taxon>
        <taxon>Frankiaceae</taxon>
        <taxon>Frankia</taxon>
    </lineage>
</organism>
<dbReference type="KEGG" id="fra:Francci3_1935"/>
<gene>
    <name evidence="1" type="ordered locus">Francci3_1935</name>
</gene>